<accession>A0A6G0SUZ8</accession>
<evidence type="ECO:0000313" key="1">
    <source>
        <dbReference type="EMBL" id="KAE9521925.1"/>
    </source>
</evidence>
<dbReference type="AlphaFoldDB" id="A0A6G0SUZ8"/>
<dbReference type="EMBL" id="VYZN01001834">
    <property type="protein sequence ID" value="KAE9521925.1"/>
    <property type="molecule type" value="Genomic_DNA"/>
</dbReference>
<dbReference type="OrthoDB" id="10527202at2759"/>
<reference evidence="1 2" key="1">
    <citation type="submission" date="2019-08" db="EMBL/GenBank/DDBJ databases">
        <title>The genome of the soybean aphid Biotype 1, its phylome, world population structure and adaptation to the North American continent.</title>
        <authorList>
            <person name="Giordano R."/>
            <person name="Donthu R.K."/>
            <person name="Hernandez A.G."/>
            <person name="Wright C.L."/>
            <person name="Zimin A.V."/>
        </authorList>
    </citation>
    <scope>NUCLEOTIDE SEQUENCE [LARGE SCALE GENOMIC DNA]</scope>
    <source>
        <tissue evidence="1">Whole aphids</tissue>
    </source>
</reference>
<keyword evidence="2" id="KW-1185">Reference proteome</keyword>
<organism evidence="1 2">
    <name type="scientific">Aphis glycines</name>
    <name type="common">Soybean aphid</name>
    <dbReference type="NCBI Taxonomy" id="307491"/>
    <lineage>
        <taxon>Eukaryota</taxon>
        <taxon>Metazoa</taxon>
        <taxon>Ecdysozoa</taxon>
        <taxon>Arthropoda</taxon>
        <taxon>Hexapoda</taxon>
        <taxon>Insecta</taxon>
        <taxon>Pterygota</taxon>
        <taxon>Neoptera</taxon>
        <taxon>Paraneoptera</taxon>
        <taxon>Hemiptera</taxon>
        <taxon>Sternorrhyncha</taxon>
        <taxon>Aphidomorpha</taxon>
        <taxon>Aphidoidea</taxon>
        <taxon>Aphididae</taxon>
        <taxon>Aphidini</taxon>
        <taxon>Aphis</taxon>
        <taxon>Aphis</taxon>
    </lineage>
</organism>
<protein>
    <submittedName>
        <fullName evidence="1">Uncharacterized protein</fullName>
    </submittedName>
</protein>
<dbReference type="Proteomes" id="UP000475862">
    <property type="component" value="Unassembled WGS sequence"/>
</dbReference>
<comment type="caution">
    <text evidence="1">The sequence shown here is derived from an EMBL/GenBank/DDBJ whole genome shotgun (WGS) entry which is preliminary data.</text>
</comment>
<proteinExistence type="predicted"/>
<evidence type="ECO:0000313" key="2">
    <source>
        <dbReference type="Proteomes" id="UP000475862"/>
    </source>
</evidence>
<gene>
    <name evidence="1" type="ORF">AGLY_017659</name>
</gene>
<sequence length="421" mass="48620">MRHTQLNDFNVHETDLDKSIRSTVITSVNLQDNEYSYYWTQNSEQMDENPSKFKIGSNTTNFITCNCVNCDLSEYDVDDEEVRMINSSNTAKHTDLFQCNNNEINTTYSEFSDESIRSTVITSVSQQDSEYYFTHDNKEINDIRSEFTACNNCNPNEYYSDDEVQKTDNFGTTKYIDLFQCSDYEMNTTSLECSEKSIGSTVITPVNQEDNGYNHDWIKDNDEKIINTRPKLTAGNNKINVITCKYDDLSENCTNNGVNLTNCFTVNKHHSLTNSFQSSNDEKNIASSTKKSIGSTIVTSVRQQENECYVYLTEYDEGMNEIRSEVYNILKPIFTSSEEPLQSFIVTSADQYRIGYNDKYTQQPFMSFEHDSDPEVPALKTTNWYLNLQLMDFYTKIITNLTETFGKENEKNEKDKNNKLA</sequence>
<name>A0A6G0SUZ8_APHGL</name>